<proteinExistence type="predicted"/>
<accession>A0A5E4TUU2</accession>
<evidence type="ECO:0000313" key="2">
    <source>
        <dbReference type="EMBL" id="VVD90364.1"/>
    </source>
</evidence>
<dbReference type="Proteomes" id="UP000337189">
    <property type="component" value="Unassembled WGS sequence"/>
</dbReference>
<sequence>MGYAINQSNGFRAIDSASDCNSGETYYDALPSPWPPAPTLSEAQKSQSDVIDSAYLVAAQLDVSYTTAAGVTKTYQADCDESTGFDSQSVLLKAVTGYALAGAVPPGFFWKSADNTLVPFTLDDLKGLYSVMLSQVSEAFAKRATLKSNIAAAKTIAAVEGITWE</sequence>
<evidence type="ECO:0000259" key="1">
    <source>
        <dbReference type="Pfam" id="PF14301"/>
    </source>
</evidence>
<dbReference type="RefSeq" id="WP_174979406.1">
    <property type="nucleotide sequence ID" value="NZ_CABPSJ010000002.1"/>
</dbReference>
<reference evidence="2 3" key="1">
    <citation type="submission" date="2019-08" db="EMBL/GenBank/DDBJ databases">
        <authorList>
            <person name="Peeters C."/>
        </authorList>
    </citation>
    <scope>NUCLEOTIDE SEQUENCE [LARGE SCALE GENOMIC DNA]</scope>
    <source>
        <strain evidence="2 3">LMG 31110</strain>
    </source>
</reference>
<dbReference type="AlphaFoldDB" id="A0A5E4TUU2"/>
<dbReference type="EMBL" id="CABPSJ010000002">
    <property type="protein sequence ID" value="VVD90364.1"/>
    <property type="molecule type" value="Genomic_DNA"/>
</dbReference>
<gene>
    <name evidence="2" type="ORF">PCO31110_01585</name>
</gene>
<feature type="domain" description="DUF4376" evidence="1">
    <location>
        <begin position="67"/>
        <end position="159"/>
    </location>
</feature>
<protein>
    <recommendedName>
        <fullName evidence="1">DUF4376 domain-containing protein</fullName>
    </recommendedName>
</protein>
<name>A0A5E4TUU2_9BURK</name>
<organism evidence="2 3">
    <name type="scientific">Pandoraea communis</name>
    <dbReference type="NCBI Taxonomy" id="2508297"/>
    <lineage>
        <taxon>Bacteria</taxon>
        <taxon>Pseudomonadati</taxon>
        <taxon>Pseudomonadota</taxon>
        <taxon>Betaproteobacteria</taxon>
        <taxon>Burkholderiales</taxon>
        <taxon>Burkholderiaceae</taxon>
        <taxon>Pandoraea</taxon>
    </lineage>
</organism>
<dbReference type="InterPro" id="IPR025484">
    <property type="entry name" value="DUF4376"/>
</dbReference>
<dbReference type="Pfam" id="PF14301">
    <property type="entry name" value="DUF4376"/>
    <property type="match status" value="1"/>
</dbReference>
<evidence type="ECO:0000313" key="3">
    <source>
        <dbReference type="Proteomes" id="UP000337189"/>
    </source>
</evidence>